<feature type="region of interest" description="Disordered" evidence="1">
    <location>
        <begin position="288"/>
        <end position="363"/>
    </location>
</feature>
<organism evidence="3 4">
    <name type="scientific">Serendipita indica (strain DSM 11827)</name>
    <name type="common">Root endophyte fungus</name>
    <name type="synonym">Piriformospora indica</name>
    <dbReference type="NCBI Taxonomy" id="1109443"/>
    <lineage>
        <taxon>Eukaryota</taxon>
        <taxon>Fungi</taxon>
        <taxon>Dikarya</taxon>
        <taxon>Basidiomycota</taxon>
        <taxon>Agaricomycotina</taxon>
        <taxon>Agaricomycetes</taxon>
        <taxon>Sebacinales</taxon>
        <taxon>Serendipitaceae</taxon>
        <taxon>Serendipita</taxon>
    </lineage>
</organism>
<dbReference type="Proteomes" id="UP000007148">
    <property type="component" value="Unassembled WGS sequence"/>
</dbReference>
<dbReference type="EMBL" id="CAFZ01000143">
    <property type="protein sequence ID" value="CCA71987.1"/>
    <property type="molecule type" value="Genomic_DNA"/>
</dbReference>
<feature type="transmembrane region" description="Helical" evidence="2">
    <location>
        <begin position="207"/>
        <end position="229"/>
    </location>
</feature>
<keyword evidence="2" id="KW-0812">Transmembrane</keyword>
<dbReference type="InParanoid" id="G4TKZ4"/>
<keyword evidence="2" id="KW-1133">Transmembrane helix</keyword>
<evidence type="ECO:0000256" key="1">
    <source>
        <dbReference type="SAM" id="MobiDB-lite"/>
    </source>
</evidence>
<dbReference type="AlphaFoldDB" id="G4TKZ4"/>
<evidence type="ECO:0000313" key="4">
    <source>
        <dbReference type="Proteomes" id="UP000007148"/>
    </source>
</evidence>
<evidence type="ECO:0000313" key="3">
    <source>
        <dbReference type="EMBL" id="CCA71987.1"/>
    </source>
</evidence>
<gene>
    <name evidence="3" type="ORF">PIIN_05922</name>
</gene>
<keyword evidence="4" id="KW-1185">Reference proteome</keyword>
<keyword evidence="2" id="KW-0472">Membrane</keyword>
<reference evidence="3 4" key="1">
    <citation type="journal article" date="2011" name="PLoS Pathog.">
        <title>Endophytic Life Strategies Decoded by Genome and Transcriptome Analyses of the Mutualistic Root Symbiont Piriformospora indica.</title>
        <authorList>
            <person name="Zuccaro A."/>
            <person name="Lahrmann U."/>
            <person name="Guldener U."/>
            <person name="Langen G."/>
            <person name="Pfiffi S."/>
            <person name="Biedenkopf D."/>
            <person name="Wong P."/>
            <person name="Samans B."/>
            <person name="Grimm C."/>
            <person name="Basiewicz M."/>
            <person name="Murat C."/>
            <person name="Martin F."/>
            <person name="Kogel K.H."/>
        </authorList>
    </citation>
    <scope>NUCLEOTIDE SEQUENCE [LARGE SCALE GENOMIC DNA]</scope>
    <source>
        <strain evidence="3 4">DSM 11827</strain>
    </source>
</reference>
<proteinExistence type="predicted"/>
<name>G4TKZ4_SERID</name>
<evidence type="ECO:0000256" key="2">
    <source>
        <dbReference type="SAM" id="Phobius"/>
    </source>
</evidence>
<protein>
    <submittedName>
        <fullName evidence="3">Uncharacterized protein</fullName>
    </submittedName>
</protein>
<sequence>MASVPYRDFASQGRMLVSDGGAWSAWATHSDITCTTIEWGWCGKCIQCRHPWSSIYESWYKIVLSANVSVPIDTHNRPTSLTYGFSYTLAWAASGSYYGMDLTSIMHVGNDSYLQTFQPYAYSFLTSQNETGHTISHWGTINVEDNDYPFAYVPMRIEITFLGAPYTYYFVKNPGFLITSPTGSNGLFIGSPPPGLNPESGKTQNRVGVIVGSIVGATVLALVGIFVWIRLRRRTSREHVQQPTTTPGVEDARTMANTATAPATSYYYGADESRMSTVSAWPIPSSPGQTYTDIQIPKPVPAFSGEQQQQDPPRDMSDTSSIITRPPAYDPAHPVRTRATSPPSWSRHASTSSGAPLLHRTSTVPEEVAEETGLAQWARIHRTQIPARLEAKLASAGYVPTDNPDGIPEEEWLQEYGVTKFELARVRALYQKV</sequence>
<comment type="caution">
    <text evidence="3">The sequence shown here is derived from an EMBL/GenBank/DDBJ whole genome shotgun (WGS) entry which is preliminary data.</text>
</comment>
<feature type="compositionally biased region" description="Polar residues" evidence="1">
    <location>
        <begin position="338"/>
        <end position="363"/>
    </location>
</feature>
<dbReference type="HOGENOM" id="CLU_048313_0_0_1"/>
<dbReference type="OrthoDB" id="3266524at2759"/>
<accession>G4TKZ4</accession>